<evidence type="ECO:0000256" key="4">
    <source>
        <dbReference type="ARBA" id="ARBA00023270"/>
    </source>
</evidence>
<evidence type="ECO:0000256" key="7">
    <source>
        <dbReference type="PIRSR" id="PIRSR001365-1"/>
    </source>
</evidence>
<dbReference type="GO" id="GO:0005737">
    <property type="term" value="C:cytoplasm"/>
    <property type="evidence" value="ECO:0007669"/>
    <property type="project" value="UniProtKB-SubCell"/>
</dbReference>
<evidence type="ECO:0000256" key="2">
    <source>
        <dbReference type="ARBA" id="ARBA00022490"/>
    </source>
</evidence>
<comment type="subcellular location">
    <subcellularLocation>
        <location evidence="1">Cytoplasm</location>
    </subcellularLocation>
</comment>
<dbReference type="PRINTS" id="PR00146">
    <property type="entry name" value="DHPICSNTHASE"/>
</dbReference>
<evidence type="ECO:0000313" key="10">
    <source>
        <dbReference type="Proteomes" id="UP000244896"/>
    </source>
</evidence>
<dbReference type="PIRSF" id="PIRSF001365">
    <property type="entry name" value="DHDPS"/>
    <property type="match status" value="1"/>
</dbReference>
<dbReference type="PANTHER" id="PTHR12128:SF21">
    <property type="entry name" value="N-ACETYLNEURAMINATE LYASE"/>
    <property type="match status" value="1"/>
</dbReference>
<dbReference type="AlphaFoldDB" id="A0A2U8E3Q6"/>
<feature type="active site" description="Schiff-base intermediate with substrate" evidence="7">
    <location>
        <position position="181"/>
    </location>
</feature>
<comment type="similarity">
    <text evidence="6">Belongs to the DapA family.</text>
</comment>
<keyword evidence="4" id="KW-0704">Schiff base</keyword>
<keyword evidence="10" id="KW-1185">Reference proteome</keyword>
<evidence type="ECO:0000313" key="9">
    <source>
        <dbReference type="EMBL" id="AWI09528.1"/>
    </source>
</evidence>
<dbReference type="OrthoDB" id="199953at2"/>
<evidence type="ECO:0008006" key="11">
    <source>
        <dbReference type="Google" id="ProtNLM"/>
    </source>
</evidence>
<keyword evidence="2" id="KW-0963">Cytoplasm</keyword>
<name>A0A2U8E3Q6_9BACT</name>
<keyword evidence="3 6" id="KW-0456">Lyase</keyword>
<dbReference type="SMART" id="SM01130">
    <property type="entry name" value="DHDPS"/>
    <property type="match status" value="1"/>
</dbReference>
<accession>A0A2U8E3Q6</accession>
<dbReference type="InterPro" id="IPR013785">
    <property type="entry name" value="Aldolase_TIM"/>
</dbReference>
<sequence>MNKVSEKNADDAPAPFQLRGLIAALFTPFQNDGTINLPAVKPVVDRVIAQGASGLYILGSTGEGPLLTTAERETVAETVVAATGRRVPVIVQVGHASLVEARGLVAHAQRIGADAVSATPPNYFKPDTLESLVDCVAEIAGGAPALPFYYYNLPSHTGVRFDMVEFLRLGGARVPSLRGIKFSDPMLHELQACLRFENGRHDIVFGVDEMLLGAAATGVGGAVGSTYNFAAPVYRRVIDAFARGDMDEAREWQFRAAEMVRVIIDTAGRGGLKAVMALIGADCGPSRAPTATCSPECRELLRQRLQELGFFEWIKNTP</sequence>
<feature type="binding site" evidence="8">
    <location>
        <position position="223"/>
    </location>
    <ligand>
        <name>pyruvate</name>
        <dbReference type="ChEBI" id="CHEBI:15361"/>
    </ligand>
</feature>
<dbReference type="Gene3D" id="3.20.20.70">
    <property type="entry name" value="Aldolase class I"/>
    <property type="match status" value="1"/>
</dbReference>
<evidence type="ECO:0000256" key="1">
    <source>
        <dbReference type="ARBA" id="ARBA00004496"/>
    </source>
</evidence>
<dbReference type="Pfam" id="PF00701">
    <property type="entry name" value="DHDPS"/>
    <property type="match status" value="1"/>
</dbReference>
<dbReference type="Proteomes" id="UP000244896">
    <property type="component" value="Chromosome"/>
</dbReference>
<evidence type="ECO:0000256" key="8">
    <source>
        <dbReference type="PIRSR" id="PIRSR001365-2"/>
    </source>
</evidence>
<feature type="binding site" evidence="8">
    <location>
        <position position="61"/>
    </location>
    <ligand>
        <name>pyruvate</name>
        <dbReference type="ChEBI" id="CHEBI:15361"/>
    </ligand>
</feature>
<gene>
    <name evidence="9" type="ORF">CKA38_09985</name>
</gene>
<dbReference type="KEGG" id="elut:CKA38_09985"/>
<protein>
    <recommendedName>
        <fullName evidence="11">N-acetylneuraminate lyase</fullName>
    </recommendedName>
</protein>
<organism evidence="9 10">
    <name type="scientific">Ereboglobus luteus</name>
    <dbReference type="NCBI Taxonomy" id="1796921"/>
    <lineage>
        <taxon>Bacteria</taxon>
        <taxon>Pseudomonadati</taxon>
        <taxon>Verrucomicrobiota</taxon>
        <taxon>Opitutia</taxon>
        <taxon>Opitutales</taxon>
        <taxon>Opitutaceae</taxon>
        <taxon>Ereboglobus</taxon>
    </lineage>
</organism>
<proteinExistence type="inferred from homology"/>
<dbReference type="RefSeq" id="WP_108825338.1">
    <property type="nucleotide sequence ID" value="NZ_CP023004.1"/>
</dbReference>
<keyword evidence="5" id="KW-0119">Carbohydrate metabolism</keyword>
<dbReference type="SUPFAM" id="SSF51569">
    <property type="entry name" value="Aldolase"/>
    <property type="match status" value="1"/>
</dbReference>
<dbReference type="InterPro" id="IPR002220">
    <property type="entry name" value="DapA-like"/>
</dbReference>
<dbReference type="EMBL" id="CP023004">
    <property type="protein sequence ID" value="AWI09528.1"/>
    <property type="molecule type" value="Genomic_DNA"/>
</dbReference>
<dbReference type="PANTHER" id="PTHR12128">
    <property type="entry name" value="DIHYDRODIPICOLINATE SYNTHASE"/>
    <property type="match status" value="1"/>
</dbReference>
<evidence type="ECO:0000256" key="6">
    <source>
        <dbReference type="PIRNR" id="PIRNR001365"/>
    </source>
</evidence>
<feature type="active site" description="Proton donor/acceptor" evidence="7">
    <location>
        <position position="151"/>
    </location>
</feature>
<dbReference type="GO" id="GO:0016829">
    <property type="term" value="F:lyase activity"/>
    <property type="evidence" value="ECO:0007669"/>
    <property type="project" value="UniProtKB-KW"/>
</dbReference>
<dbReference type="PROSITE" id="PS00665">
    <property type="entry name" value="DHDPS_1"/>
    <property type="match status" value="1"/>
</dbReference>
<reference evidence="9 10" key="1">
    <citation type="journal article" date="2018" name="Syst. Appl. Microbiol.">
        <title>Ereboglobus luteus gen. nov. sp. nov. from cockroach guts, and new insights into the oxygen relationship of the genera Opitutus and Didymococcus (Verrucomicrobia: Opitutaceae).</title>
        <authorList>
            <person name="Tegtmeier D."/>
            <person name="Belitz A."/>
            <person name="Radek R."/>
            <person name="Heimerl T."/>
            <person name="Brune A."/>
        </authorList>
    </citation>
    <scope>NUCLEOTIDE SEQUENCE [LARGE SCALE GENOMIC DNA]</scope>
    <source>
        <strain evidence="9 10">Ho45</strain>
    </source>
</reference>
<dbReference type="InterPro" id="IPR020624">
    <property type="entry name" value="Schiff_base-form_aldolases_CS"/>
</dbReference>
<evidence type="ECO:0000256" key="5">
    <source>
        <dbReference type="ARBA" id="ARBA00023277"/>
    </source>
</evidence>
<evidence type="ECO:0000256" key="3">
    <source>
        <dbReference type="ARBA" id="ARBA00023239"/>
    </source>
</evidence>